<evidence type="ECO:0000256" key="2">
    <source>
        <dbReference type="SAM" id="Coils"/>
    </source>
</evidence>
<dbReference type="SUPFAM" id="SSF55781">
    <property type="entry name" value="GAF domain-like"/>
    <property type="match status" value="1"/>
</dbReference>
<feature type="domain" description="PAS" evidence="3">
    <location>
        <begin position="293"/>
        <end position="364"/>
    </location>
</feature>
<reference evidence="5" key="1">
    <citation type="submission" date="2020-02" db="EMBL/GenBank/DDBJ databases">
        <authorList>
            <person name="Meier V. D."/>
        </authorList>
    </citation>
    <scope>NUCLEOTIDE SEQUENCE</scope>
    <source>
        <strain evidence="5">AVDCRST_MAG56</strain>
    </source>
</reference>
<name>A0A6J4JFK4_9SPHI</name>
<dbReference type="Pfam" id="PF13426">
    <property type="entry name" value="PAS_9"/>
    <property type="match status" value="1"/>
</dbReference>
<evidence type="ECO:0000259" key="4">
    <source>
        <dbReference type="PROSITE" id="PS50113"/>
    </source>
</evidence>
<dbReference type="Pfam" id="PF08448">
    <property type="entry name" value="PAS_4"/>
    <property type="match status" value="1"/>
</dbReference>
<dbReference type="SMART" id="SM00091">
    <property type="entry name" value="PAS"/>
    <property type="match status" value="2"/>
</dbReference>
<keyword evidence="5" id="KW-0808">Transferase</keyword>
<protein>
    <submittedName>
        <fullName evidence="5">Serine/threonine protein kinases</fullName>
    </submittedName>
</protein>
<dbReference type="SUPFAM" id="SSF55785">
    <property type="entry name" value="PYP-like sensor domain (PAS domain)"/>
    <property type="match status" value="2"/>
</dbReference>
<dbReference type="Gene3D" id="3.30.450.40">
    <property type="match status" value="1"/>
</dbReference>
<keyword evidence="1" id="KW-0378">Hydrolase</keyword>
<dbReference type="Pfam" id="PF07228">
    <property type="entry name" value="SpoIIE"/>
    <property type="match status" value="1"/>
</dbReference>
<dbReference type="SMART" id="SM00331">
    <property type="entry name" value="PP2C_SIG"/>
    <property type="match status" value="1"/>
</dbReference>
<dbReference type="NCBIfam" id="TIGR00229">
    <property type="entry name" value="sensory_box"/>
    <property type="match status" value="2"/>
</dbReference>
<dbReference type="SMART" id="SM00086">
    <property type="entry name" value="PAC"/>
    <property type="match status" value="2"/>
</dbReference>
<dbReference type="PROSITE" id="PS50112">
    <property type="entry name" value="PAS"/>
    <property type="match status" value="2"/>
</dbReference>
<dbReference type="InterPro" id="IPR036457">
    <property type="entry name" value="PPM-type-like_dom_sf"/>
</dbReference>
<gene>
    <name evidence="5" type="ORF">AVDCRST_MAG56-3488</name>
</gene>
<dbReference type="PROSITE" id="PS50113">
    <property type="entry name" value="PAC"/>
    <property type="match status" value="1"/>
</dbReference>
<keyword evidence="5" id="KW-0723">Serine/threonine-protein kinase</keyword>
<feature type="coiled-coil region" evidence="2">
    <location>
        <begin position="113"/>
        <end position="178"/>
    </location>
</feature>
<dbReference type="AlphaFoldDB" id="A0A6J4JFK4"/>
<dbReference type="GO" id="GO:0016791">
    <property type="term" value="F:phosphatase activity"/>
    <property type="evidence" value="ECO:0007669"/>
    <property type="project" value="TreeGrafter"/>
</dbReference>
<dbReference type="InterPro" id="IPR013656">
    <property type="entry name" value="PAS_4"/>
</dbReference>
<sequence length="672" mass="76346">MEMTASYAYHKKKYLQARFRFAEGLVGQAAIEQDTLLRTEIPNNYVTITSGLLGDRRPKCILVVPLITVVGSQKQVFGVMEYAGFEKFSGRNVRFINEVSEIIARTVFNIKVNETTRKLLEQSQRQSEELQIQQEVLRQNAEEMQATQEELKRTNQALEQQIEQVNHAQKRMQVLLENASEIITIYDSTRMIRFVSPSLQRILGYSPEEMIGMNDIVYVHELGVESVDRMFSELTQHPDQSVTIQFSYLCKNGDRVWLEATGTNRLSDPAINGIVVNSRDITERRKADKEARMRGQMQALSENSPDLITRFNKEGRVFYINPIIETYSGHQKDAFYQKQLDELTLEPGVVENWKNILQTVLTSQEKVSAEMDFPSSVGNRVMQVNAIPEYNDQSVVESVLFVSHDITERKMAELEIQSKNRKITESINYAKRIQGAILPNNDIIKEVFPDAFILYKPRDVVSGDFPWFMQKGDDLYIAAVDCTGHGVPGALISLIGYFLLNNIVGSPDDLTAGEILDRLDYGVTHTLRQDNSDSSTRDGMDIALCKINLKKNTLHYAGAHRPLYYVQNGELLEIKGDKFPIGGGQYKGRTNFTTTEIGIRPGDGAYFCSDGFPDQFGGPENRKFSPKRIRDIITGNPDMNMAQIHQVFDQEFEAWKGDTKQTDDVLMIGIKF</sequence>
<dbReference type="PANTHER" id="PTHR43156">
    <property type="entry name" value="STAGE II SPORULATION PROTEIN E-RELATED"/>
    <property type="match status" value="1"/>
</dbReference>
<organism evidence="5">
    <name type="scientific">uncultured Cytophagales bacterium</name>
    <dbReference type="NCBI Taxonomy" id="158755"/>
    <lineage>
        <taxon>Bacteria</taxon>
        <taxon>Pseudomonadati</taxon>
        <taxon>Bacteroidota</taxon>
        <taxon>Sphingobacteriia</taxon>
        <taxon>Sphingobacteriales</taxon>
        <taxon>environmental samples</taxon>
    </lineage>
</organism>
<evidence type="ECO:0000256" key="1">
    <source>
        <dbReference type="ARBA" id="ARBA00022801"/>
    </source>
</evidence>
<dbReference type="Gene3D" id="3.60.40.10">
    <property type="entry name" value="PPM-type phosphatase domain"/>
    <property type="match status" value="1"/>
</dbReference>
<evidence type="ECO:0000313" key="5">
    <source>
        <dbReference type="EMBL" id="CAA9277617.1"/>
    </source>
</evidence>
<dbReference type="CDD" id="cd00130">
    <property type="entry name" value="PAS"/>
    <property type="match status" value="2"/>
</dbReference>
<evidence type="ECO:0000259" key="3">
    <source>
        <dbReference type="PROSITE" id="PS50112"/>
    </source>
</evidence>
<dbReference type="InterPro" id="IPR001610">
    <property type="entry name" value="PAC"/>
</dbReference>
<dbReference type="Gene3D" id="3.30.450.20">
    <property type="entry name" value="PAS domain"/>
    <property type="match status" value="2"/>
</dbReference>
<dbReference type="InterPro" id="IPR001932">
    <property type="entry name" value="PPM-type_phosphatase-like_dom"/>
</dbReference>
<accession>A0A6J4JFK4</accession>
<dbReference type="GO" id="GO:0004674">
    <property type="term" value="F:protein serine/threonine kinase activity"/>
    <property type="evidence" value="ECO:0007669"/>
    <property type="project" value="UniProtKB-KW"/>
</dbReference>
<feature type="domain" description="PAC" evidence="4">
    <location>
        <begin position="242"/>
        <end position="293"/>
    </location>
</feature>
<dbReference type="InterPro" id="IPR035965">
    <property type="entry name" value="PAS-like_dom_sf"/>
</dbReference>
<feature type="domain" description="PAS" evidence="3">
    <location>
        <begin position="168"/>
        <end position="238"/>
    </location>
</feature>
<dbReference type="EMBL" id="CADCTQ010000293">
    <property type="protein sequence ID" value="CAA9277617.1"/>
    <property type="molecule type" value="Genomic_DNA"/>
</dbReference>
<keyword evidence="2" id="KW-0175">Coiled coil</keyword>
<dbReference type="InterPro" id="IPR029016">
    <property type="entry name" value="GAF-like_dom_sf"/>
</dbReference>
<dbReference type="InterPro" id="IPR052016">
    <property type="entry name" value="Bact_Sigma-Reg"/>
</dbReference>
<proteinExistence type="predicted"/>
<keyword evidence="5" id="KW-0418">Kinase</keyword>
<dbReference type="PANTHER" id="PTHR43156:SF9">
    <property type="entry name" value="HAMP DOMAIN-CONTAINING PROTEIN"/>
    <property type="match status" value="1"/>
</dbReference>
<dbReference type="InterPro" id="IPR000700">
    <property type="entry name" value="PAS-assoc_C"/>
</dbReference>
<dbReference type="InterPro" id="IPR000014">
    <property type="entry name" value="PAS"/>
</dbReference>